<dbReference type="InterPro" id="IPR000045">
    <property type="entry name" value="Prepilin_IV_endopep_pep"/>
</dbReference>
<dbReference type="AlphaFoldDB" id="A0A1B9QYB6"/>
<evidence type="ECO:0000313" key="4">
    <source>
        <dbReference type="Proteomes" id="UP000093173"/>
    </source>
</evidence>
<dbReference type="Proteomes" id="UP000093173">
    <property type="component" value="Unassembled WGS sequence"/>
</dbReference>
<evidence type="ECO:0000259" key="2">
    <source>
        <dbReference type="Pfam" id="PF01478"/>
    </source>
</evidence>
<keyword evidence="1" id="KW-0472">Membrane</keyword>
<dbReference type="RefSeq" id="WP_017037363.1">
    <property type="nucleotide sequence ID" value="NZ_JBNGCH010000524.1"/>
</dbReference>
<dbReference type="Gene3D" id="1.20.120.1220">
    <property type="match status" value="1"/>
</dbReference>
<feature type="domain" description="Prepilin type IV endopeptidase peptidase" evidence="2">
    <location>
        <begin position="7"/>
        <end position="107"/>
    </location>
</feature>
<name>A0A1B9QYB6_9VIBR</name>
<protein>
    <recommendedName>
        <fullName evidence="2">Prepilin type IV endopeptidase peptidase domain-containing protein</fullName>
    </recommendedName>
</protein>
<organism evidence="3 4">
    <name type="scientific">Vibrio genomosp. F10</name>
    <dbReference type="NCBI Taxonomy" id="723171"/>
    <lineage>
        <taxon>Bacteria</taxon>
        <taxon>Pseudomonadati</taxon>
        <taxon>Pseudomonadota</taxon>
        <taxon>Gammaproteobacteria</taxon>
        <taxon>Vibrionales</taxon>
        <taxon>Vibrionaceae</taxon>
        <taxon>Vibrio</taxon>
    </lineage>
</organism>
<comment type="caution">
    <text evidence="3">The sequence shown here is derived from an EMBL/GenBank/DDBJ whole genome shotgun (WGS) entry which is preliminary data.</text>
</comment>
<sequence length="171" mass="18688">MGYLIWAGWLVIAITDARENRIPNIALLYLLAVSIAYQSFSHDPLLTIGSSLAAGLVMFLGGFALYIARAMAPGDVKLLGVVGVVMGWGQLLDTVFWIAISSVLVGLLYGSMRMAEDPKLFQQMIRKYTMILSYGRGSKVEGDMLAKSNAQMLRMPFAPVVVIGLAMQSYF</sequence>
<keyword evidence="4" id="KW-1185">Reference proteome</keyword>
<reference evidence="4" key="1">
    <citation type="submission" date="2016-06" db="EMBL/GenBank/DDBJ databases">
        <authorList>
            <person name="Hehemann J.-H."/>
            <person name="Arevalo P."/>
            <person name="Datta M.S."/>
            <person name="Polz M.F."/>
        </authorList>
    </citation>
    <scope>NUCLEOTIDE SEQUENCE [LARGE SCALE GENOMIC DNA]</scope>
    <source>
        <strain evidence="4">9CSC122</strain>
    </source>
</reference>
<accession>A0A1B9QYB6</accession>
<dbReference type="EMBL" id="MAJZ01000524">
    <property type="protein sequence ID" value="OCH75565.1"/>
    <property type="molecule type" value="Genomic_DNA"/>
</dbReference>
<feature type="transmembrane region" description="Helical" evidence="1">
    <location>
        <begin position="88"/>
        <end position="109"/>
    </location>
</feature>
<dbReference type="GO" id="GO:0004190">
    <property type="term" value="F:aspartic-type endopeptidase activity"/>
    <property type="evidence" value="ECO:0007669"/>
    <property type="project" value="InterPro"/>
</dbReference>
<gene>
    <name evidence="3" type="ORF">A6E14_10780</name>
</gene>
<dbReference type="GO" id="GO:0016020">
    <property type="term" value="C:membrane"/>
    <property type="evidence" value="ECO:0007669"/>
    <property type="project" value="InterPro"/>
</dbReference>
<evidence type="ECO:0000313" key="3">
    <source>
        <dbReference type="EMBL" id="OCH75565.1"/>
    </source>
</evidence>
<evidence type="ECO:0000256" key="1">
    <source>
        <dbReference type="SAM" id="Phobius"/>
    </source>
</evidence>
<proteinExistence type="predicted"/>
<feature type="transmembrane region" description="Helical" evidence="1">
    <location>
        <begin position="20"/>
        <end position="38"/>
    </location>
</feature>
<keyword evidence="1" id="KW-1133">Transmembrane helix</keyword>
<feature type="transmembrane region" description="Helical" evidence="1">
    <location>
        <begin position="45"/>
        <end position="68"/>
    </location>
</feature>
<keyword evidence="1" id="KW-0812">Transmembrane</keyword>
<dbReference type="Pfam" id="PF01478">
    <property type="entry name" value="Peptidase_A24"/>
    <property type="match status" value="1"/>
</dbReference>